<protein>
    <submittedName>
        <fullName evidence="1">Uncharacterized protein</fullName>
    </submittedName>
</protein>
<accession>A0A8K0C6R6</accession>
<dbReference type="Proteomes" id="UP000801492">
    <property type="component" value="Unassembled WGS sequence"/>
</dbReference>
<evidence type="ECO:0000313" key="1">
    <source>
        <dbReference type="EMBL" id="KAF2881543.1"/>
    </source>
</evidence>
<keyword evidence="2" id="KW-1185">Reference proteome</keyword>
<evidence type="ECO:0000313" key="2">
    <source>
        <dbReference type="Proteomes" id="UP000801492"/>
    </source>
</evidence>
<dbReference type="Gene3D" id="3.30.420.10">
    <property type="entry name" value="Ribonuclease H-like superfamily/Ribonuclease H"/>
    <property type="match status" value="1"/>
</dbReference>
<organism evidence="1 2">
    <name type="scientific">Ignelater luminosus</name>
    <name type="common">Cucubano</name>
    <name type="synonym">Pyrophorus luminosus</name>
    <dbReference type="NCBI Taxonomy" id="2038154"/>
    <lineage>
        <taxon>Eukaryota</taxon>
        <taxon>Metazoa</taxon>
        <taxon>Ecdysozoa</taxon>
        <taxon>Arthropoda</taxon>
        <taxon>Hexapoda</taxon>
        <taxon>Insecta</taxon>
        <taxon>Pterygota</taxon>
        <taxon>Neoptera</taxon>
        <taxon>Endopterygota</taxon>
        <taxon>Coleoptera</taxon>
        <taxon>Polyphaga</taxon>
        <taxon>Elateriformia</taxon>
        <taxon>Elateroidea</taxon>
        <taxon>Elateridae</taxon>
        <taxon>Agrypninae</taxon>
        <taxon>Pyrophorini</taxon>
        <taxon>Ignelater</taxon>
    </lineage>
</organism>
<dbReference type="InterPro" id="IPR036397">
    <property type="entry name" value="RNaseH_sf"/>
</dbReference>
<name>A0A8K0C6R6_IGNLU</name>
<gene>
    <name evidence="1" type="ORF">ILUMI_24633</name>
</gene>
<dbReference type="AlphaFoldDB" id="A0A8K0C6R6"/>
<dbReference type="OrthoDB" id="10025891at2759"/>
<dbReference type="EMBL" id="VTPC01090727">
    <property type="protein sequence ID" value="KAF2881543.1"/>
    <property type="molecule type" value="Genomic_DNA"/>
</dbReference>
<sequence length="161" mass="18596">MQASKHGEAVRRDSQKWRKLRRKFLTGNTFINISLPVNDGYYTSNKDNAPDNIKSKPKARSEQKISVWVVILAKSISEPVIRPSTGPAISVQLYQRECLSIADKFIKTHHKDRNYVFWPYLASSRYAATTQYWLKEKNVKLVTKEANGQNIPKPRPIEDFC</sequence>
<comment type="caution">
    <text evidence="1">The sequence shown here is derived from an EMBL/GenBank/DDBJ whole genome shotgun (WGS) entry which is preliminary data.</text>
</comment>
<proteinExistence type="predicted"/>
<dbReference type="GO" id="GO:0003676">
    <property type="term" value="F:nucleic acid binding"/>
    <property type="evidence" value="ECO:0007669"/>
    <property type="project" value="InterPro"/>
</dbReference>
<reference evidence="1" key="1">
    <citation type="submission" date="2019-08" db="EMBL/GenBank/DDBJ databases">
        <title>The genome of the North American firefly Photinus pyralis.</title>
        <authorList>
            <consortium name="Photinus pyralis genome working group"/>
            <person name="Fallon T.R."/>
            <person name="Sander Lower S.E."/>
            <person name="Weng J.-K."/>
        </authorList>
    </citation>
    <scope>NUCLEOTIDE SEQUENCE</scope>
    <source>
        <strain evidence="1">TRF0915ILg1</strain>
        <tissue evidence="1">Whole body</tissue>
    </source>
</reference>